<organism evidence="1 2">
    <name type="scientific">Lentinus brumalis</name>
    <dbReference type="NCBI Taxonomy" id="2498619"/>
    <lineage>
        <taxon>Eukaryota</taxon>
        <taxon>Fungi</taxon>
        <taxon>Dikarya</taxon>
        <taxon>Basidiomycota</taxon>
        <taxon>Agaricomycotina</taxon>
        <taxon>Agaricomycetes</taxon>
        <taxon>Polyporales</taxon>
        <taxon>Polyporaceae</taxon>
        <taxon>Lentinus</taxon>
    </lineage>
</organism>
<dbReference type="Proteomes" id="UP000256964">
    <property type="component" value="Unassembled WGS sequence"/>
</dbReference>
<evidence type="ECO:0000313" key="2">
    <source>
        <dbReference type="Proteomes" id="UP000256964"/>
    </source>
</evidence>
<accession>A0A371CK18</accession>
<reference evidence="1 2" key="1">
    <citation type="journal article" date="2018" name="Biotechnol. Biofuels">
        <title>Integrative visual omics of the white-rot fungus Polyporus brumalis exposes the biotechnological potential of its oxidative enzymes for delignifying raw plant biomass.</title>
        <authorList>
            <person name="Miyauchi S."/>
            <person name="Rancon A."/>
            <person name="Drula E."/>
            <person name="Hage H."/>
            <person name="Chaduli D."/>
            <person name="Favel A."/>
            <person name="Grisel S."/>
            <person name="Henrissat B."/>
            <person name="Herpoel-Gimbert I."/>
            <person name="Ruiz-Duenas F.J."/>
            <person name="Chevret D."/>
            <person name="Hainaut M."/>
            <person name="Lin J."/>
            <person name="Wang M."/>
            <person name="Pangilinan J."/>
            <person name="Lipzen A."/>
            <person name="Lesage-Meessen L."/>
            <person name="Navarro D."/>
            <person name="Riley R."/>
            <person name="Grigoriev I.V."/>
            <person name="Zhou S."/>
            <person name="Raouche S."/>
            <person name="Rosso M.N."/>
        </authorList>
    </citation>
    <scope>NUCLEOTIDE SEQUENCE [LARGE SCALE GENOMIC DNA]</scope>
    <source>
        <strain evidence="1 2">BRFM 1820</strain>
    </source>
</reference>
<sequence>MTRMFLVPRIRAHKALDWDDAPDRNNTSDWDEFTDADLNYYLRVASDATDSFFTIPLCLHNMSDEDACLLDTTLAALEDKCLLDEFQFLFETWRYIHDLILIIRGMFGNPSTVDEHFLQLAMFAMTSLWTVRSGYATWSHGLAIACQCPHTIILVSTHVMRSSREVWSCIIPFTNLLPCRLMASCGAYLSMHLASYTVSRAPRAGNTPKSMKARSVTSYLPSSSMANPLQVMYHWSRNDPRDQQDIQNPDPLGLWYRGPHAQMEVFVYRRIRPEFASLLPRELEDSHYVYFLHINQLPRRLNIPLRVYGFAPEDGHTYQLLLTILDSSYLSLALQTRNIFRDFISIFWAFWADFPGAPRSLFDQLCSEVIAASRPSQIGASTTTATLPQIQEWVQDARKHLPDAIFARPMTTPAQHCAALDEISMARSATPDSNEPVEMVSMWLRMFVKHTALEGFMSDVWVQDDPRGMD</sequence>
<gene>
    <name evidence="1" type="ORF">OH76DRAFT_1423602</name>
</gene>
<evidence type="ECO:0000313" key="1">
    <source>
        <dbReference type="EMBL" id="RDX40615.1"/>
    </source>
</evidence>
<dbReference type="EMBL" id="KZ857545">
    <property type="protein sequence ID" value="RDX40615.1"/>
    <property type="molecule type" value="Genomic_DNA"/>
</dbReference>
<dbReference type="AlphaFoldDB" id="A0A371CK18"/>
<keyword evidence="2" id="KW-1185">Reference proteome</keyword>
<name>A0A371CK18_9APHY</name>
<proteinExistence type="predicted"/>
<protein>
    <submittedName>
        <fullName evidence="1">Uncharacterized protein</fullName>
    </submittedName>
</protein>